<dbReference type="SUPFAM" id="SSF52266">
    <property type="entry name" value="SGNH hydrolase"/>
    <property type="match status" value="1"/>
</dbReference>
<keyword evidence="3" id="KW-1185">Reference proteome</keyword>
<protein>
    <recommendedName>
        <fullName evidence="5">SGNH hydrolase-type esterase domain-containing protein</fullName>
    </recommendedName>
</protein>
<dbReference type="Proteomes" id="UP000528555">
    <property type="component" value="Unassembled WGS sequence"/>
</dbReference>
<dbReference type="EMBL" id="JAAITX010000009">
    <property type="protein sequence ID" value="NVH59183.1"/>
    <property type="molecule type" value="Genomic_DNA"/>
</dbReference>
<sequence>MFKNKTIQKLNLNIKKICDLSNIEYVDLSDVFSDDNDYTADGVHLKGRTYNKIGERLHELLR</sequence>
<evidence type="ECO:0000313" key="2">
    <source>
        <dbReference type="EMBL" id="NVH59183.1"/>
    </source>
</evidence>
<reference evidence="3 4" key="1">
    <citation type="journal article" date="2020" name="Cell Host Microbe">
        <title>Functional and Genomic Variation between Human-Derived Isolates of Lachnospiraceae Reveals Inter- and Intra-Species Diversity.</title>
        <authorList>
            <person name="Sorbara M.T."/>
            <person name="Littmann E.R."/>
            <person name="Fontana E."/>
            <person name="Moody T.U."/>
            <person name="Kohout C.E."/>
            <person name="Gjonbalaj M."/>
            <person name="Eaton V."/>
            <person name="Seok R."/>
            <person name="Leiner I.M."/>
            <person name="Pamer E.G."/>
        </authorList>
    </citation>
    <scope>NUCLEOTIDE SEQUENCE [LARGE SCALE GENOMIC DNA]</scope>
    <source>
        <strain evidence="2 3">MSK.17.11</strain>
        <strain evidence="1 4">MSK.17.38</strain>
    </source>
</reference>
<evidence type="ECO:0000313" key="1">
    <source>
        <dbReference type="EMBL" id="NSK15414.1"/>
    </source>
</evidence>
<accession>A0A850HVW9</accession>
<evidence type="ECO:0000313" key="4">
    <source>
        <dbReference type="Proteomes" id="UP000701680"/>
    </source>
</evidence>
<dbReference type="Gene3D" id="3.40.50.1110">
    <property type="entry name" value="SGNH hydrolase"/>
    <property type="match status" value="1"/>
</dbReference>
<gene>
    <name evidence="2" type="ORF">G5A66_11180</name>
    <name evidence="1" type="ORF">G5A75_11220</name>
</gene>
<dbReference type="Proteomes" id="UP000701680">
    <property type="component" value="Unassembled WGS sequence"/>
</dbReference>
<dbReference type="InterPro" id="IPR036514">
    <property type="entry name" value="SGNH_hydro_sf"/>
</dbReference>
<comment type="caution">
    <text evidence="2">The sequence shown here is derived from an EMBL/GenBank/DDBJ whole genome shotgun (WGS) entry which is preliminary data.</text>
</comment>
<dbReference type="EMBL" id="JAAIUO010000009">
    <property type="protein sequence ID" value="NSK15414.1"/>
    <property type="molecule type" value="Genomic_DNA"/>
</dbReference>
<evidence type="ECO:0000313" key="3">
    <source>
        <dbReference type="Proteomes" id="UP000528555"/>
    </source>
</evidence>
<evidence type="ECO:0008006" key="5">
    <source>
        <dbReference type="Google" id="ProtNLM"/>
    </source>
</evidence>
<name>A0A850HVW9_9FIRM</name>
<proteinExistence type="predicted"/>
<organism evidence="2 3">
    <name type="scientific">Dorea phocaeensis</name>
    <dbReference type="NCBI Taxonomy" id="2040291"/>
    <lineage>
        <taxon>Bacteria</taxon>
        <taxon>Bacillati</taxon>
        <taxon>Bacillota</taxon>
        <taxon>Clostridia</taxon>
        <taxon>Lachnospirales</taxon>
        <taxon>Lachnospiraceae</taxon>
        <taxon>Dorea</taxon>
    </lineage>
</organism>
<reference evidence="2" key="2">
    <citation type="submission" date="2020-02" db="EMBL/GenBank/DDBJ databases">
        <authorList>
            <person name="Littmann E."/>
            <person name="Sorbara M."/>
        </authorList>
    </citation>
    <scope>NUCLEOTIDE SEQUENCE</scope>
    <source>
        <strain evidence="2">MSK.17.11</strain>
        <strain evidence="1">MSK.17.38</strain>
    </source>
</reference>
<dbReference type="AlphaFoldDB" id="A0A850HVW9"/>